<gene>
    <name evidence="2" type="ORF">EGW08_019206</name>
</gene>
<reference evidence="2 3" key="1">
    <citation type="submission" date="2019-01" db="EMBL/GenBank/DDBJ databases">
        <title>A draft genome assembly of the solar-powered sea slug Elysia chlorotica.</title>
        <authorList>
            <person name="Cai H."/>
            <person name="Li Q."/>
            <person name="Fang X."/>
            <person name="Li J."/>
            <person name="Curtis N.E."/>
            <person name="Altenburger A."/>
            <person name="Shibata T."/>
            <person name="Feng M."/>
            <person name="Maeda T."/>
            <person name="Schwartz J.A."/>
            <person name="Shigenobu S."/>
            <person name="Lundholm N."/>
            <person name="Nishiyama T."/>
            <person name="Yang H."/>
            <person name="Hasebe M."/>
            <person name="Li S."/>
            <person name="Pierce S.K."/>
            <person name="Wang J."/>
        </authorList>
    </citation>
    <scope>NUCLEOTIDE SEQUENCE [LARGE SCALE GENOMIC DNA]</scope>
    <source>
        <strain evidence="2">EC2010</strain>
        <tissue evidence="2">Whole organism of an adult</tissue>
    </source>
</reference>
<dbReference type="PANTHER" id="PTHR47163">
    <property type="entry name" value="DDE_TNP_IS1595 DOMAIN-CONTAINING PROTEIN"/>
    <property type="match status" value="1"/>
</dbReference>
<evidence type="ECO:0000313" key="3">
    <source>
        <dbReference type="Proteomes" id="UP000271974"/>
    </source>
</evidence>
<feature type="region of interest" description="Disordered" evidence="1">
    <location>
        <begin position="267"/>
        <end position="296"/>
    </location>
</feature>
<dbReference type="AlphaFoldDB" id="A0A433SUU8"/>
<dbReference type="PANTHER" id="PTHR47163:SF2">
    <property type="entry name" value="SI:DKEY-17M8.2"/>
    <property type="match status" value="1"/>
</dbReference>
<dbReference type="OrthoDB" id="10062329at2759"/>
<keyword evidence="3" id="KW-1185">Reference proteome</keyword>
<proteinExistence type="predicted"/>
<protein>
    <recommendedName>
        <fullName evidence="4">ISXO2-like transposase domain-containing protein</fullName>
    </recommendedName>
</protein>
<evidence type="ECO:0008006" key="4">
    <source>
        <dbReference type="Google" id="ProtNLM"/>
    </source>
</evidence>
<dbReference type="Proteomes" id="UP000271974">
    <property type="component" value="Unassembled WGS sequence"/>
</dbReference>
<name>A0A433SUU8_ELYCH</name>
<sequence length="296" mass="32814">MASEAIVNWRNYVRDVFAENFIPNALTIGGPEHVVEIDESAFVKRKFNVGRAVRTQWVFGGIDVESKHGFLVAVPQRDAATLLSILQQYVQLGTTVIHEAQSVGDWNSFLKVRQKVIVTKKVAEIQHPAIILNNDQIAHEEITFTQLIEATADAFGLLEWAAWRKLVKKSATCAMCNAPASLNRYTQDRTRATLEPIIQEFILPGSHIMSDGWAAYGNIPKIGVMNMCQSQRIANLLNEARGSGILDDDNDALRDNLTNFFESKSSSTFFSSAEDPGSVRANFTLNEEPEENGVGS</sequence>
<evidence type="ECO:0000313" key="2">
    <source>
        <dbReference type="EMBL" id="RUS73042.1"/>
    </source>
</evidence>
<comment type="caution">
    <text evidence="2">The sequence shown here is derived from an EMBL/GenBank/DDBJ whole genome shotgun (WGS) entry which is preliminary data.</text>
</comment>
<dbReference type="EMBL" id="RQTK01000983">
    <property type="protein sequence ID" value="RUS73042.1"/>
    <property type="molecule type" value="Genomic_DNA"/>
</dbReference>
<accession>A0A433SUU8</accession>
<organism evidence="2 3">
    <name type="scientific">Elysia chlorotica</name>
    <name type="common">Eastern emerald elysia</name>
    <name type="synonym">Sea slug</name>
    <dbReference type="NCBI Taxonomy" id="188477"/>
    <lineage>
        <taxon>Eukaryota</taxon>
        <taxon>Metazoa</taxon>
        <taxon>Spiralia</taxon>
        <taxon>Lophotrochozoa</taxon>
        <taxon>Mollusca</taxon>
        <taxon>Gastropoda</taxon>
        <taxon>Heterobranchia</taxon>
        <taxon>Euthyneura</taxon>
        <taxon>Panpulmonata</taxon>
        <taxon>Sacoglossa</taxon>
        <taxon>Placobranchoidea</taxon>
        <taxon>Plakobranchidae</taxon>
        <taxon>Elysia</taxon>
    </lineage>
</organism>
<evidence type="ECO:0000256" key="1">
    <source>
        <dbReference type="SAM" id="MobiDB-lite"/>
    </source>
</evidence>
<dbReference type="InterPro" id="IPR053164">
    <property type="entry name" value="IS1016-like_transposase"/>
</dbReference>
<feature type="compositionally biased region" description="Acidic residues" evidence="1">
    <location>
        <begin position="287"/>
        <end position="296"/>
    </location>
</feature>